<dbReference type="Pfam" id="PF12169">
    <property type="entry name" value="DNA_pol3_gamma3"/>
    <property type="match status" value="1"/>
</dbReference>
<feature type="region of interest" description="Disordered" evidence="12">
    <location>
        <begin position="708"/>
        <end position="748"/>
    </location>
</feature>
<dbReference type="EC" id="2.7.7.7" evidence="11"/>
<keyword evidence="3 11" id="KW-0548">Nucleotidyltransferase</keyword>
<dbReference type="Pfam" id="PF12362">
    <property type="entry name" value="DUF3646"/>
    <property type="match status" value="1"/>
</dbReference>
<evidence type="ECO:0000256" key="12">
    <source>
        <dbReference type="SAM" id="MobiDB-lite"/>
    </source>
</evidence>
<evidence type="ECO:0000256" key="11">
    <source>
        <dbReference type="RuleBase" id="RU364063"/>
    </source>
</evidence>
<dbReference type="InterPro" id="IPR008921">
    <property type="entry name" value="DNA_pol3_clamp-load_cplx_C"/>
</dbReference>
<feature type="domain" description="AAA+ ATPase" evidence="13">
    <location>
        <begin position="158"/>
        <end position="305"/>
    </location>
</feature>
<dbReference type="NCBIfam" id="NF006585">
    <property type="entry name" value="PRK09111.1"/>
    <property type="match status" value="1"/>
</dbReference>
<dbReference type="GO" id="GO:0003887">
    <property type="term" value="F:DNA-directed DNA polymerase activity"/>
    <property type="evidence" value="ECO:0007669"/>
    <property type="project" value="UniProtKB-KW"/>
</dbReference>
<dbReference type="SUPFAM" id="SSF48019">
    <property type="entry name" value="post-AAA+ oligomerization domain-like"/>
    <property type="match status" value="1"/>
</dbReference>
<name>A0A0U5F0N7_9PROT</name>
<dbReference type="PANTHER" id="PTHR11669">
    <property type="entry name" value="REPLICATION FACTOR C / DNA POLYMERASE III GAMMA-TAU SUBUNIT"/>
    <property type="match status" value="1"/>
</dbReference>
<evidence type="ECO:0000313" key="14">
    <source>
        <dbReference type="EMBL" id="CEF54027.1"/>
    </source>
</evidence>
<dbReference type="FunFam" id="1.20.272.10:FF:000003">
    <property type="entry name" value="DNA polymerase III subunit gamma/tau"/>
    <property type="match status" value="1"/>
</dbReference>
<comment type="subunit">
    <text evidence="11">DNA polymerase III contains a core (composed of alpha, epsilon and theta chains) that associates with a tau subunit. This core dimerizes to form the POLIII' complex. PolIII' associates with the gamma complex (composed of gamma, delta, delta', psi and chi chains) and with the beta chain to form the complete DNA polymerase III complex.</text>
</comment>
<dbReference type="GO" id="GO:0009360">
    <property type="term" value="C:DNA polymerase III complex"/>
    <property type="evidence" value="ECO:0007669"/>
    <property type="project" value="InterPro"/>
</dbReference>
<dbReference type="SUPFAM" id="SSF52540">
    <property type="entry name" value="P-loop containing nucleoside triphosphate hydrolases"/>
    <property type="match status" value="1"/>
</dbReference>
<dbReference type="Pfam" id="PF13177">
    <property type="entry name" value="DNA_pol3_delta2"/>
    <property type="match status" value="1"/>
</dbReference>
<comment type="function">
    <text evidence="11">DNA polymerase III is a complex, multichain enzyme responsible for most of the replicative synthesis in bacteria. This DNA polymerase also exhibits 3' to 5' exonuclease activity.</text>
</comment>
<keyword evidence="6 11" id="KW-0547">Nucleotide-binding</keyword>
<feature type="compositionally biased region" description="Pro residues" evidence="12">
    <location>
        <begin position="103"/>
        <end position="117"/>
    </location>
</feature>
<evidence type="ECO:0000256" key="1">
    <source>
        <dbReference type="ARBA" id="ARBA00006360"/>
    </source>
</evidence>
<comment type="similarity">
    <text evidence="1 11">Belongs to the DnaX/STICHEL family.</text>
</comment>
<dbReference type="Gene3D" id="1.10.8.60">
    <property type="match status" value="1"/>
</dbReference>
<dbReference type="InterPro" id="IPR022107">
    <property type="entry name" value="DNA_pol_III_gamma/tau_C"/>
</dbReference>
<evidence type="ECO:0000313" key="15">
    <source>
        <dbReference type="Proteomes" id="UP000068250"/>
    </source>
</evidence>
<feature type="region of interest" description="Disordered" evidence="12">
    <location>
        <begin position="507"/>
        <end position="528"/>
    </location>
</feature>
<dbReference type="Gene3D" id="3.40.50.300">
    <property type="entry name" value="P-loop containing nucleotide triphosphate hydrolases"/>
    <property type="match status" value="1"/>
</dbReference>
<dbReference type="FunFam" id="1.10.8.60:FF:000013">
    <property type="entry name" value="DNA polymerase III subunit gamma/tau"/>
    <property type="match status" value="1"/>
</dbReference>
<sequence length="748" mass="79711">MGRGLVLGVVSESRRWTDTLLNRSGPEGSSHGEFRPGHCSAFHLNFPPLWIRPCRAICAGYAGRDLTFFGQSMSDTTDEQFPHDEGLPSPEPEGPGLFGEAEPPAPAAATPPQPPAPNAVAPPYRVLARKYRPTTFDDLIGQEAMVRTLRNAFALGRVAHAFMLTGVRGVGKTTTARIIARALNCTGPDGKGGPTADPCGVCPNCVAILNDRHPDVLEMDAASRTGVDDVREIIEATRFRPMQGRMKVFIIDEVHMLSRNAFNALLKTLEEPPAQVTFIFATTELRKVPVTVLSRCQRFDLRRVPQADLAGLFARIAQKEHVQLSEDALALIARAADGSVRDGLSLLDQAIAQGSGLTDEGGVIGATIVSDMLGLADREVVFDLLDAVLTGKPDVALALLDAAYARGADPGLVLGDMLELVHVVSRLRAVPSLGDSADMPEAERVRGTHMAGAFTVPVLMRAWQMLVKGVREVESAPDRRAAADMVLIRLCYVANLPSPEDLVKRLSSTEDGGGAARGASTFAPPSAPTGAPAGAALGGNVAVPAPKGASGHEPPRLRMVSSGGVAVAAVPQPVPADPAPAVQAVAPAVPPIPRTWREAVALVKDQREAILHGQLRHAAHLISFSQGRIVLRFERGVPGDIVPHLRRVLDRATGISWQIETGVEDGEPTLDAQGAEVIQFRRKEAEAHPLVRAILNAFPDAELGEVRDHGLDDYGLPPEEPPELLFAPVDAEPLDEDERPYDPGASQD</sequence>
<evidence type="ECO:0000256" key="4">
    <source>
        <dbReference type="ARBA" id="ARBA00022705"/>
    </source>
</evidence>
<feature type="compositionally biased region" description="Low complexity" evidence="12">
    <location>
        <begin position="518"/>
        <end position="528"/>
    </location>
</feature>
<dbReference type="InterPro" id="IPR027417">
    <property type="entry name" value="P-loop_NTPase"/>
</dbReference>
<gene>
    <name evidence="11 14" type="primary">dnaX</name>
    <name evidence="14" type="ORF">AGA_540</name>
</gene>
<dbReference type="GO" id="GO:0005524">
    <property type="term" value="F:ATP binding"/>
    <property type="evidence" value="ECO:0007669"/>
    <property type="project" value="UniProtKB-KW"/>
</dbReference>
<dbReference type="GO" id="GO:0003677">
    <property type="term" value="F:DNA binding"/>
    <property type="evidence" value="ECO:0007669"/>
    <property type="project" value="InterPro"/>
</dbReference>
<dbReference type="InterPro" id="IPR022754">
    <property type="entry name" value="DNA_pol_III_gamma-3"/>
</dbReference>
<dbReference type="InterPro" id="IPR050238">
    <property type="entry name" value="DNA_Rep/Repair_Clamp_Loader"/>
</dbReference>
<keyword evidence="5" id="KW-0479">Metal-binding</keyword>
<dbReference type="AlphaFoldDB" id="A0A0U5F0N7"/>
<evidence type="ECO:0000256" key="2">
    <source>
        <dbReference type="ARBA" id="ARBA00022679"/>
    </source>
</evidence>
<dbReference type="EMBL" id="LN609302">
    <property type="protein sequence ID" value="CEF54027.1"/>
    <property type="molecule type" value="Genomic_DNA"/>
</dbReference>
<dbReference type="Gene3D" id="1.20.272.10">
    <property type="match status" value="1"/>
</dbReference>
<dbReference type="GO" id="GO:0046872">
    <property type="term" value="F:metal ion binding"/>
    <property type="evidence" value="ECO:0007669"/>
    <property type="project" value="UniProtKB-KW"/>
</dbReference>
<dbReference type="InterPro" id="IPR045085">
    <property type="entry name" value="HLD_clamp_pol_III_gamma_tau"/>
</dbReference>
<protein>
    <recommendedName>
        <fullName evidence="11">DNA polymerase III subunit gamma/tau</fullName>
        <ecNumber evidence="11">2.7.7.7</ecNumber>
    </recommendedName>
</protein>
<keyword evidence="4 11" id="KW-0235">DNA replication</keyword>
<evidence type="ECO:0000256" key="3">
    <source>
        <dbReference type="ARBA" id="ARBA00022695"/>
    </source>
</evidence>
<dbReference type="STRING" id="431306.AGA_540"/>
<dbReference type="Pfam" id="PF22608">
    <property type="entry name" value="DNAX_ATPase_lid"/>
    <property type="match status" value="1"/>
</dbReference>
<dbReference type="CDD" id="cd00009">
    <property type="entry name" value="AAA"/>
    <property type="match status" value="1"/>
</dbReference>
<dbReference type="InterPro" id="IPR012763">
    <property type="entry name" value="DNA_pol_III_sug/sutau_N"/>
</dbReference>
<keyword evidence="7" id="KW-0862">Zinc</keyword>
<evidence type="ECO:0000256" key="10">
    <source>
        <dbReference type="ARBA" id="ARBA00049244"/>
    </source>
</evidence>
<keyword evidence="9 11" id="KW-0239">DNA-directed DNA polymerase</keyword>
<evidence type="ECO:0000256" key="6">
    <source>
        <dbReference type="ARBA" id="ARBA00022741"/>
    </source>
</evidence>
<evidence type="ECO:0000259" key="13">
    <source>
        <dbReference type="SMART" id="SM00382"/>
    </source>
</evidence>
<dbReference type="CDD" id="cd18137">
    <property type="entry name" value="HLD_clamp_pol_III_gamma_tau"/>
    <property type="match status" value="1"/>
</dbReference>
<dbReference type="SMART" id="SM00382">
    <property type="entry name" value="AAA"/>
    <property type="match status" value="1"/>
</dbReference>
<reference evidence="15" key="1">
    <citation type="submission" date="2014-09" db="EMBL/GenBank/DDBJ databases">
        <authorList>
            <person name="Illeghems K.G."/>
        </authorList>
    </citation>
    <scope>NUCLEOTIDE SEQUENCE [LARGE SCALE GENOMIC DNA]</scope>
    <source>
        <strain evidence="15">LMG 23848T</strain>
    </source>
</reference>
<organism evidence="14 15">
    <name type="scientific">Acetobacter ghanensis</name>
    <dbReference type="NCBI Taxonomy" id="431306"/>
    <lineage>
        <taxon>Bacteria</taxon>
        <taxon>Pseudomonadati</taxon>
        <taxon>Pseudomonadota</taxon>
        <taxon>Alphaproteobacteria</taxon>
        <taxon>Acetobacterales</taxon>
        <taxon>Acetobacteraceae</taxon>
        <taxon>Acetobacter</taxon>
    </lineage>
</organism>
<evidence type="ECO:0000256" key="5">
    <source>
        <dbReference type="ARBA" id="ARBA00022723"/>
    </source>
</evidence>
<evidence type="ECO:0000256" key="8">
    <source>
        <dbReference type="ARBA" id="ARBA00022840"/>
    </source>
</evidence>
<feature type="region of interest" description="Disordered" evidence="12">
    <location>
        <begin position="72"/>
        <end position="119"/>
    </location>
</feature>
<proteinExistence type="inferred from homology"/>
<dbReference type="GO" id="GO:0006261">
    <property type="term" value="P:DNA-templated DNA replication"/>
    <property type="evidence" value="ECO:0007669"/>
    <property type="project" value="TreeGrafter"/>
</dbReference>
<dbReference type="PANTHER" id="PTHR11669:SF0">
    <property type="entry name" value="PROTEIN STICHEL-LIKE 2"/>
    <property type="match status" value="1"/>
</dbReference>
<dbReference type="Proteomes" id="UP000068250">
    <property type="component" value="Chromosome I"/>
</dbReference>
<dbReference type="NCBIfam" id="TIGR02397">
    <property type="entry name" value="dnaX_nterm"/>
    <property type="match status" value="1"/>
</dbReference>
<evidence type="ECO:0000256" key="9">
    <source>
        <dbReference type="ARBA" id="ARBA00022932"/>
    </source>
</evidence>
<keyword evidence="2 11" id="KW-0808">Transferase</keyword>
<accession>A0A0U5F0N7</accession>
<dbReference type="FunFam" id="3.40.50.300:FF:000014">
    <property type="entry name" value="DNA polymerase III subunit gamma/tau"/>
    <property type="match status" value="1"/>
</dbReference>
<dbReference type="PATRIC" id="fig|431306.5.peg.516"/>
<comment type="catalytic activity">
    <reaction evidence="10 11">
        <text>DNA(n) + a 2'-deoxyribonucleoside 5'-triphosphate = DNA(n+1) + diphosphate</text>
        <dbReference type="Rhea" id="RHEA:22508"/>
        <dbReference type="Rhea" id="RHEA-COMP:17339"/>
        <dbReference type="Rhea" id="RHEA-COMP:17340"/>
        <dbReference type="ChEBI" id="CHEBI:33019"/>
        <dbReference type="ChEBI" id="CHEBI:61560"/>
        <dbReference type="ChEBI" id="CHEBI:173112"/>
        <dbReference type="EC" id="2.7.7.7"/>
    </reaction>
</comment>
<dbReference type="InterPro" id="IPR003593">
    <property type="entry name" value="AAA+_ATPase"/>
</dbReference>
<evidence type="ECO:0000256" key="7">
    <source>
        <dbReference type="ARBA" id="ARBA00022833"/>
    </source>
</evidence>
<keyword evidence="8 11" id="KW-0067">ATP-binding</keyword>